<proteinExistence type="predicted"/>
<gene>
    <name evidence="2" type="ORF">TCHU04912_LOCUS4217</name>
</gene>
<dbReference type="AlphaFoldDB" id="A0A7S1SKT1"/>
<reference evidence="2" key="1">
    <citation type="submission" date="2021-01" db="EMBL/GenBank/DDBJ databases">
        <authorList>
            <person name="Corre E."/>
            <person name="Pelletier E."/>
            <person name="Niang G."/>
            <person name="Scheremetjew M."/>
            <person name="Finn R."/>
            <person name="Kale V."/>
            <person name="Holt S."/>
            <person name="Cochrane G."/>
            <person name="Meng A."/>
            <person name="Brown T."/>
            <person name="Cohen L."/>
        </authorList>
    </citation>
    <scope>NUCLEOTIDE SEQUENCE</scope>
    <source>
        <strain evidence="2">PLY429</strain>
    </source>
</reference>
<sequence length="212" mass="23472">MPNTATQQFPTRRSATGTRMHSNMCMDDMLKEFARHTYTPMSEITVYPGTPPTDIQVTIQKASKVQEAKTVFLPKYLEDQKIEAREMSLKVNNKRTPSGNFFGTSNPSIYQDPKDNMHTPQDSVTQGALQTMGHTLASSTTGSTGQKRSSTKELDTSMKTGFVTGANHEVNQTWLLPHQTGTRDMQTARAVCATRTPNGAFAQRSLAMYGRS</sequence>
<name>A0A7S1SKT1_9CHLO</name>
<evidence type="ECO:0000313" key="2">
    <source>
        <dbReference type="EMBL" id="CAD9201984.1"/>
    </source>
</evidence>
<accession>A0A7S1SKT1</accession>
<evidence type="ECO:0000256" key="1">
    <source>
        <dbReference type="SAM" id="MobiDB-lite"/>
    </source>
</evidence>
<dbReference type="EMBL" id="HBGG01008378">
    <property type="protein sequence ID" value="CAD9201984.1"/>
    <property type="molecule type" value="Transcribed_RNA"/>
</dbReference>
<feature type="compositionally biased region" description="Polar residues" evidence="1">
    <location>
        <begin position="136"/>
        <end position="148"/>
    </location>
</feature>
<protein>
    <submittedName>
        <fullName evidence="2">Uncharacterized protein</fullName>
    </submittedName>
</protein>
<organism evidence="2">
    <name type="scientific">Tetraselmis chuii</name>
    <dbReference type="NCBI Taxonomy" id="63592"/>
    <lineage>
        <taxon>Eukaryota</taxon>
        <taxon>Viridiplantae</taxon>
        <taxon>Chlorophyta</taxon>
        <taxon>core chlorophytes</taxon>
        <taxon>Chlorodendrophyceae</taxon>
        <taxon>Chlorodendrales</taxon>
        <taxon>Chlorodendraceae</taxon>
        <taxon>Tetraselmis</taxon>
    </lineage>
</organism>
<feature type="region of interest" description="Disordered" evidence="1">
    <location>
        <begin position="136"/>
        <end position="155"/>
    </location>
</feature>